<dbReference type="PANTHER" id="PTHR43245">
    <property type="entry name" value="BIFUNCTIONAL POLYMYXIN RESISTANCE PROTEIN ARNA"/>
    <property type="match status" value="1"/>
</dbReference>
<proteinExistence type="predicted"/>
<dbReference type="Proteomes" id="UP001251085">
    <property type="component" value="Unassembled WGS sequence"/>
</dbReference>
<accession>A0ABU3EDE1</accession>
<dbReference type="InterPro" id="IPR001509">
    <property type="entry name" value="Epimerase_deHydtase"/>
</dbReference>
<comment type="caution">
    <text evidence="3">The sequence shown here is derived from an EMBL/GenBank/DDBJ whole genome shotgun (WGS) entry which is preliminary data.</text>
</comment>
<dbReference type="InterPro" id="IPR036291">
    <property type="entry name" value="NAD(P)-bd_dom_sf"/>
</dbReference>
<feature type="region of interest" description="Disordered" evidence="1">
    <location>
        <begin position="206"/>
        <end position="226"/>
    </location>
</feature>
<sequence length="303" mass="32323">MRNEQERVVLVSGAGGNLGAKAIEALLATEWCSRVIGFYWPELPPDLPAHPRLQAVLADLTRADGSWRQHMQGVDCVLHFAAVNPYPDASWQDATASFDITVNLGLCAAANGVSRVIFGSSNHVMGGYKDGDLAAALTPGGLRDDLPPAPGTHWHDGQRLVDSTIYATSKLMGERFLASLAAGSDGRMSTISLRIGWILPGENDPNHITATGSHGSGTTAHAHAGPDDARNQRWFRGMWLSNADFRQLILAAISAGADRWPQASIVVNGVSANEGMDWSLARGAESIGYHPQDDLFARILPAG</sequence>
<protein>
    <submittedName>
        <fullName evidence="3">NAD(P)-dependent oxidoreductase</fullName>
    </submittedName>
</protein>
<evidence type="ECO:0000259" key="2">
    <source>
        <dbReference type="Pfam" id="PF01370"/>
    </source>
</evidence>
<reference evidence="4" key="1">
    <citation type="submission" date="2023-07" db="EMBL/GenBank/DDBJ databases">
        <title>Characterization of two Paracoccaceae strains isolated from Phycosphere and proposal of Xinfangfangia lacusdiani sp. nov.</title>
        <authorList>
            <person name="Deng Y."/>
            <person name="Zhang Y.Q."/>
        </authorList>
    </citation>
    <scope>NUCLEOTIDE SEQUENCE [LARGE SCALE GENOMIC DNA]</scope>
    <source>
        <strain evidence="4">CPCC 101403</strain>
    </source>
</reference>
<feature type="domain" description="NAD-dependent epimerase/dehydratase" evidence="2">
    <location>
        <begin position="9"/>
        <end position="195"/>
    </location>
</feature>
<gene>
    <name evidence="3" type="ORF">RM190_10235</name>
</gene>
<dbReference type="Gene3D" id="3.40.50.720">
    <property type="entry name" value="NAD(P)-binding Rossmann-like Domain"/>
    <property type="match status" value="1"/>
</dbReference>
<evidence type="ECO:0000256" key="1">
    <source>
        <dbReference type="SAM" id="MobiDB-lite"/>
    </source>
</evidence>
<dbReference type="EMBL" id="JAVRQI010000007">
    <property type="protein sequence ID" value="MDT1062238.1"/>
    <property type="molecule type" value="Genomic_DNA"/>
</dbReference>
<dbReference type="SUPFAM" id="SSF51735">
    <property type="entry name" value="NAD(P)-binding Rossmann-fold domains"/>
    <property type="match status" value="1"/>
</dbReference>
<keyword evidence="4" id="KW-1185">Reference proteome</keyword>
<dbReference type="RefSeq" id="WP_311759336.1">
    <property type="nucleotide sequence ID" value="NZ_JAVRQI010000007.1"/>
</dbReference>
<organism evidence="3 4">
    <name type="scientific">Paracoccus broussonetiae</name>
    <dbReference type="NCBI Taxonomy" id="3075834"/>
    <lineage>
        <taxon>Bacteria</taxon>
        <taxon>Pseudomonadati</taxon>
        <taxon>Pseudomonadota</taxon>
        <taxon>Alphaproteobacteria</taxon>
        <taxon>Rhodobacterales</taxon>
        <taxon>Paracoccaceae</taxon>
        <taxon>Paracoccus</taxon>
    </lineage>
</organism>
<dbReference type="PANTHER" id="PTHR43245:SF23">
    <property type="entry name" value="NAD(P)-BINDING DOMAIN-CONTAINING PROTEIN"/>
    <property type="match status" value="1"/>
</dbReference>
<dbReference type="InterPro" id="IPR050177">
    <property type="entry name" value="Lipid_A_modif_metabolic_enz"/>
</dbReference>
<name>A0ABU3EDE1_9RHOB</name>
<dbReference type="Pfam" id="PF01370">
    <property type="entry name" value="Epimerase"/>
    <property type="match status" value="1"/>
</dbReference>
<feature type="compositionally biased region" description="Low complexity" evidence="1">
    <location>
        <begin position="207"/>
        <end position="223"/>
    </location>
</feature>
<evidence type="ECO:0000313" key="4">
    <source>
        <dbReference type="Proteomes" id="UP001251085"/>
    </source>
</evidence>
<evidence type="ECO:0000313" key="3">
    <source>
        <dbReference type="EMBL" id="MDT1062238.1"/>
    </source>
</evidence>